<comment type="caution">
    <text evidence="14">The sequence shown here is derived from an EMBL/GenBank/DDBJ whole genome shotgun (WGS) entry which is preliminary data.</text>
</comment>
<proteinExistence type="inferred from homology"/>
<evidence type="ECO:0000256" key="3">
    <source>
        <dbReference type="ARBA" id="ARBA00017647"/>
    </source>
</evidence>
<dbReference type="FunFam" id="3.40.50.720:FF:000243">
    <property type="entry name" value="Ubiquitin-like modifier-activating enzyme ATG7"/>
    <property type="match status" value="1"/>
</dbReference>
<feature type="domain" description="Ubiquitin-like modifier-activating enzyme Atg7 N-terminal" evidence="13">
    <location>
        <begin position="9"/>
        <end position="437"/>
    </location>
</feature>
<dbReference type="GO" id="GO:0015031">
    <property type="term" value="P:protein transport"/>
    <property type="evidence" value="ECO:0007669"/>
    <property type="project" value="UniProtKB-KW"/>
</dbReference>
<evidence type="ECO:0000256" key="10">
    <source>
        <dbReference type="ARBA" id="ARBA00032823"/>
    </source>
</evidence>
<dbReference type="GO" id="GO:0019779">
    <property type="term" value="F:Atg8 activating enzyme activity"/>
    <property type="evidence" value="ECO:0007669"/>
    <property type="project" value="TreeGrafter"/>
</dbReference>
<evidence type="ECO:0000256" key="5">
    <source>
        <dbReference type="ARBA" id="ARBA00022448"/>
    </source>
</evidence>
<dbReference type="GO" id="GO:0016787">
    <property type="term" value="F:hydrolase activity"/>
    <property type="evidence" value="ECO:0007669"/>
    <property type="project" value="UniProtKB-KW"/>
</dbReference>
<evidence type="ECO:0000256" key="11">
    <source>
        <dbReference type="SAM" id="MobiDB-lite"/>
    </source>
</evidence>
<dbReference type="PANTHER" id="PTHR10953">
    <property type="entry name" value="UBIQUITIN-ACTIVATING ENZYME E1"/>
    <property type="match status" value="1"/>
</dbReference>
<dbReference type="GO" id="GO:0006995">
    <property type="term" value="P:cellular response to nitrogen starvation"/>
    <property type="evidence" value="ECO:0007669"/>
    <property type="project" value="TreeGrafter"/>
</dbReference>
<organism evidence="14 15">
    <name type="scientific">Tieghemiomyces parasiticus</name>
    <dbReference type="NCBI Taxonomy" id="78921"/>
    <lineage>
        <taxon>Eukaryota</taxon>
        <taxon>Fungi</taxon>
        <taxon>Fungi incertae sedis</taxon>
        <taxon>Zoopagomycota</taxon>
        <taxon>Kickxellomycotina</taxon>
        <taxon>Dimargaritomycetes</taxon>
        <taxon>Dimargaritales</taxon>
        <taxon>Dimargaritaceae</taxon>
        <taxon>Tieghemiomyces</taxon>
    </lineage>
</organism>
<name>A0A9W8AJ07_9FUNG</name>
<reference evidence="14" key="1">
    <citation type="submission" date="2022-07" db="EMBL/GenBank/DDBJ databases">
        <title>Phylogenomic reconstructions and comparative analyses of Kickxellomycotina fungi.</title>
        <authorList>
            <person name="Reynolds N.K."/>
            <person name="Stajich J.E."/>
            <person name="Barry K."/>
            <person name="Grigoriev I.V."/>
            <person name="Crous P."/>
            <person name="Smith M.E."/>
        </authorList>
    </citation>
    <scope>NUCLEOTIDE SEQUENCE</scope>
    <source>
        <strain evidence="14">RSA 861</strain>
    </source>
</reference>
<evidence type="ECO:0000256" key="7">
    <source>
        <dbReference type="ARBA" id="ARBA00023006"/>
    </source>
</evidence>
<dbReference type="InterPro" id="IPR032197">
    <property type="entry name" value="Atg7_N"/>
</dbReference>
<dbReference type="Pfam" id="PF16420">
    <property type="entry name" value="ATG7_N"/>
    <property type="match status" value="1"/>
</dbReference>
<dbReference type="Gene3D" id="3.40.50.720">
    <property type="entry name" value="NAD(P)-binding Rossmann-like Domain"/>
    <property type="match status" value="1"/>
</dbReference>
<dbReference type="AlphaFoldDB" id="A0A9W8AJ07"/>
<dbReference type="GO" id="GO:0000407">
    <property type="term" value="C:phagophore assembly site"/>
    <property type="evidence" value="ECO:0007669"/>
    <property type="project" value="UniProtKB-SubCell"/>
</dbReference>
<keyword evidence="6" id="KW-0653">Protein transport</keyword>
<comment type="subcellular location">
    <subcellularLocation>
        <location evidence="1">Preautophagosomal structure</location>
    </subcellularLocation>
</comment>
<feature type="region of interest" description="Disordered" evidence="11">
    <location>
        <begin position="54"/>
        <end position="74"/>
    </location>
</feature>
<dbReference type="InterPro" id="IPR000594">
    <property type="entry name" value="ThiF_NAD_FAD-bd"/>
</dbReference>
<dbReference type="EMBL" id="JANBPT010000093">
    <property type="protein sequence ID" value="KAJ1927988.1"/>
    <property type="molecule type" value="Genomic_DNA"/>
</dbReference>
<dbReference type="OrthoDB" id="338614at2759"/>
<evidence type="ECO:0000256" key="2">
    <source>
        <dbReference type="ARBA" id="ARBA00010931"/>
    </source>
</evidence>
<evidence type="ECO:0000313" key="15">
    <source>
        <dbReference type="Proteomes" id="UP001150569"/>
    </source>
</evidence>
<evidence type="ECO:0000256" key="4">
    <source>
        <dbReference type="ARBA" id="ARBA00018730"/>
    </source>
</evidence>
<evidence type="ECO:0000259" key="13">
    <source>
        <dbReference type="Pfam" id="PF16420"/>
    </source>
</evidence>
<evidence type="ECO:0000313" key="14">
    <source>
        <dbReference type="EMBL" id="KAJ1927988.1"/>
    </source>
</evidence>
<dbReference type="GO" id="GO:0032446">
    <property type="term" value="P:protein modification by small protein conjugation"/>
    <property type="evidence" value="ECO:0007669"/>
    <property type="project" value="TreeGrafter"/>
</dbReference>
<dbReference type="InterPro" id="IPR042523">
    <property type="entry name" value="Atg7_N_2"/>
</dbReference>
<dbReference type="Proteomes" id="UP001150569">
    <property type="component" value="Unassembled WGS sequence"/>
</dbReference>
<dbReference type="InterPro" id="IPR042522">
    <property type="entry name" value="Atg7_N_1"/>
</dbReference>
<evidence type="ECO:0000256" key="8">
    <source>
        <dbReference type="ARBA" id="ARBA00029897"/>
    </source>
</evidence>
<keyword evidence="7" id="KW-0072">Autophagy</keyword>
<evidence type="ECO:0000256" key="1">
    <source>
        <dbReference type="ARBA" id="ARBA00004329"/>
    </source>
</evidence>
<evidence type="ECO:0000256" key="9">
    <source>
        <dbReference type="ARBA" id="ARBA00030242"/>
    </source>
</evidence>
<dbReference type="GO" id="GO:0034727">
    <property type="term" value="P:piecemeal microautophagy of the nucleus"/>
    <property type="evidence" value="ECO:0007669"/>
    <property type="project" value="TreeGrafter"/>
</dbReference>
<dbReference type="SUPFAM" id="SSF69572">
    <property type="entry name" value="Activating enzymes of the ubiquitin-like proteins"/>
    <property type="match status" value="1"/>
</dbReference>
<feature type="compositionally biased region" description="Polar residues" evidence="11">
    <location>
        <begin position="54"/>
        <end position="72"/>
    </location>
</feature>
<dbReference type="InterPro" id="IPR035985">
    <property type="entry name" value="Ubiquitin-activating_enz"/>
</dbReference>
<dbReference type="InterPro" id="IPR045886">
    <property type="entry name" value="ThiF/MoeB/HesA"/>
</dbReference>
<dbReference type="Gene3D" id="3.40.140.100">
    <property type="entry name" value="Ubiquitin-like modifier-activating enzyme ATG7 C-terminal domain"/>
    <property type="match status" value="1"/>
</dbReference>
<gene>
    <name evidence="14" type="primary">ATG7_1</name>
    <name evidence="14" type="ORF">IWQ60_002451</name>
</gene>
<feature type="domain" description="THIF-type NAD/FAD binding fold" evidence="12">
    <location>
        <begin position="454"/>
        <end position="702"/>
    </location>
</feature>
<dbReference type="PANTHER" id="PTHR10953:SF3">
    <property type="entry name" value="UBIQUITIN-LIKE MODIFIER-ACTIVATING ENZYME ATG7"/>
    <property type="match status" value="1"/>
</dbReference>
<dbReference type="GO" id="GO:0019778">
    <property type="term" value="F:Atg12 activating enzyme activity"/>
    <property type="evidence" value="ECO:0007669"/>
    <property type="project" value="TreeGrafter"/>
</dbReference>
<dbReference type="GO" id="GO:0000045">
    <property type="term" value="P:autophagosome assembly"/>
    <property type="evidence" value="ECO:0007669"/>
    <property type="project" value="TreeGrafter"/>
</dbReference>
<accession>A0A9W8AJ07</accession>
<keyword evidence="15" id="KW-1185">Reference proteome</keyword>
<comment type="similarity">
    <text evidence="2">Belongs to the ATG7 family.</text>
</comment>
<evidence type="ECO:0000259" key="12">
    <source>
        <dbReference type="Pfam" id="PF00899"/>
    </source>
</evidence>
<sequence>MANLGTFPLQFEPYLTNVDVSFWQRLTELKLDVYKLSDAAVSVHGAYQAGRQFSTTTQTTAPAGGETNSSGEPSALRALPSTIRLSADAFDSPTTSVPSSGNPGLTVRLMGQLYNANTIEDFIAINRAARLQQVGNQLWLDIARGQCWARPQLLNPFVMLSFADLKKYRYYYRCAFPAIPSRAPPTLVGSVVPLARAWADPADAKNAGEAGTRRVQALRLAYANYVRQTYESEGSAALVSPYFVIVRNKVVAGVEDPAAAEHEVSIHLLVDYPELSQACAASSGRELTVGFIDPCGLAANPGWPLRNLLLLLQYHHSRVAVGTEATTIRVVSLRDSTIWGQNRGAPATATAGGQDTPTPNAGALHLTVLLPSVPEMAAYQPPVASPPPDIAASTPGSGLSLPAAAFDWPAFLGKPVGWERHPEGKTGPRAIDLAAAMDPTHLATTAMELNLKLMKWRVAPDLNLAVIQQQRCLLLGAGTLGTYVARALLAWGIRHITFVDNGRVSFSNPVRQPLYQFSDCLNGGKWKAKAAAEQLKGVYPHAVTQGHVLTIPMPGHAVGDDQRTAAEKDLATLEALVRSHDVLFLLTDSREARWLPTLWGAYHGKTVINAALGFDGYLVMRHGYVPCGTHTVPGPSSSPGPGAGSADLSPQLGCYFCNDVVAPTDSLSDRTLDQQCTVTRPGLAPLASALAVELLITILQHPLGVRAPAPAAAAASNQTAPTSGAWMGDPPHQIRGFLTGFQQQQVVGQAYDKCTACSDTVLGAYHTDKYEFLWKVFNNYRADGDTGDIIEYSYLEALTGLHELKLQTEGLLADLDWGEEDDELDNTSSEDNVG</sequence>
<protein>
    <recommendedName>
        <fullName evidence="3">Ubiquitin-like modifier-activating enzyme ATG7</fullName>
    </recommendedName>
    <alternativeName>
        <fullName evidence="8 10">ATG12-activating enzyme E1 ATG7</fullName>
    </alternativeName>
    <alternativeName>
        <fullName evidence="9">Autophagy-related protein 7</fullName>
    </alternativeName>
    <alternativeName>
        <fullName evidence="4">Ubiquitin-like modifier-activating enzyme atg7</fullName>
    </alternativeName>
</protein>
<dbReference type="Pfam" id="PF00899">
    <property type="entry name" value="ThiF"/>
    <property type="match status" value="1"/>
</dbReference>
<keyword evidence="5" id="KW-0813">Transport</keyword>
<evidence type="ECO:0000256" key="6">
    <source>
        <dbReference type="ARBA" id="ARBA00022927"/>
    </source>
</evidence>
<dbReference type="GO" id="GO:0000422">
    <property type="term" value="P:autophagy of mitochondrion"/>
    <property type="evidence" value="ECO:0007669"/>
    <property type="project" value="TreeGrafter"/>
</dbReference>
<keyword evidence="14" id="KW-0378">Hydrolase</keyword>
<dbReference type="Gene3D" id="3.40.140.70">
    <property type="entry name" value="Ubiquitin-like modifier-activating enzyme ATG7 N-terminal domain"/>
    <property type="match status" value="1"/>
</dbReference>